<dbReference type="InterPro" id="IPR036271">
    <property type="entry name" value="Tet_transcr_reg_TetR-rel_C_sf"/>
</dbReference>
<evidence type="ECO:0000313" key="4">
    <source>
        <dbReference type="EMBL" id="MFC6871047.1"/>
    </source>
</evidence>
<evidence type="ECO:0000256" key="2">
    <source>
        <dbReference type="PROSITE-ProRule" id="PRU00335"/>
    </source>
</evidence>
<reference evidence="5" key="1">
    <citation type="journal article" date="2019" name="Int. J. Syst. Evol. Microbiol.">
        <title>The Global Catalogue of Microorganisms (GCM) 10K type strain sequencing project: providing services to taxonomists for standard genome sequencing and annotation.</title>
        <authorList>
            <consortium name="The Broad Institute Genomics Platform"/>
            <consortium name="The Broad Institute Genome Sequencing Center for Infectious Disease"/>
            <person name="Wu L."/>
            <person name="Ma J."/>
        </authorList>
    </citation>
    <scope>NUCLEOTIDE SEQUENCE [LARGE SCALE GENOMIC DNA]</scope>
    <source>
        <strain evidence="5">KCTC 32255</strain>
    </source>
</reference>
<evidence type="ECO:0000256" key="1">
    <source>
        <dbReference type="ARBA" id="ARBA00023125"/>
    </source>
</evidence>
<keyword evidence="5" id="KW-1185">Reference proteome</keyword>
<dbReference type="InterPro" id="IPR009057">
    <property type="entry name" value="Homeodomain-like_sf"/>
</dbReference>
<keyword evidence="1 2" id="KW-0238">DNA-binding</keyword>
<sequence>MTEAARLPTTSRLRQLGRGVRLPKRKRREQLLAVAQDVFAANGYHATAMDEIAERAGVSKPVLYQHFPGKLDLYSALLDVHVDELIAAVKEALSSTTDNKQRVKNAVGAFYDFVNSETGAYRMVFESDLRGEPAVQAAVDRATEAPVDAITKTITSDAGLSEDKARLLASGLVGLSQVSARFWLDNHNSISRDDAVSLIATLAWRGIGAGFPLQQ</sequence>
<dbReference type="PANTHER" id="PTHR30055">
    <property type="entry name" value="HTH-TYPE TRANSCRIPTIONAL REGULATOR RUTR"/>
    <property type="match status" value="1"/>
</dbReference>
<accession>A0ABW2C6W0</accession>
<dbReference type="InterPro" id="IPR050109">
    <property type="entry name" value="HTH-type_TetR-like_transc_reg"/>
</dbReference>
<proteinExistence type="predicted"/>
<dbReference type="SUPFAM" id="SSF48498">
    <property type="entry name" value="Tetracyclin repressor-like, C-terminal domain"/>
    <property type="match status" value="1"/>
</dbReference>
<feature type="DNA-binding region" description="H-T-H motif" evidence="2">
    <location>
        <begin position="48"/>
        <end position="67"/>
    </location>
</feature>
<dbReference type="InterPro" id="IPR001647">
    <property type="entry name" value="HTH_TetR"/>
</dbReference>
<dbReference type="Gene3D" id="1.10.357.10">
    <property type="entry name" value="Tetracycline Repressor, domain 2"/>
    <property type="match status" value="1"/>
</dbReference>
<gene>
    <name evidence="4" type="ORF">ACFQGD_28395</name>
</gene>
<dbReference type="PRINTS" id="PR00455">
    <property type="entry name" value="HTHTETR"/>
</dbReference>
<dbReference type="SUPFAM" id="SSF46689">
    <property type="entry name" value="Homeodomain-like"/>
    <property type="match status" value="1"/>
</dbReference>
<dbReference type="PROSITE" id="PS50977">
    <property type="entry name" value="HTH_TETR_2"/>
    <property type="match status" value="1"/>
</dbReference>
<feature type="domain" description="HTH tetR-type" evidence="3">
    <location>
        <begin position="25"/>
        <end position="85"/>
    </location>
</feature>
<comment type="caution">
    <text evidence="4">The sequence shown here is derived from an EMBL/GenBank/DDBJ whole genome shotgun (WGS) entry which is preliminary data.</text>
</comment>
<dbReference type="PANTHER" id="PTHR30055:SF160">
    <property type="entry name" value="TRANSCRIPTIONAL REGULATORY PROTEIN (PROBABLY ASNC-FAMILY)-RELATED"/>
    <property type="match status" value="1"/>
</dbReference>
<evidence type="ECO:0000259" key="3">
    <source>
        <dbReference type="PROSITE" id="PS50977"/>
    </source>
</evidence>
<evidence type="ECO:0000313" key="5">
    <source>
        <dbReference type="Proteomes" id="UP001596337"/>
    </source>
</evidence>
<dbReference type="RefSeq" id="WP_345406432.1">
    <property type="nucleotide sequence ID" value="NZ_BAABLA010000122.1"/>
</dbReference>
<dbReference type="Proteomes" id="UP001596337">
    <property type="component" value="Unassembled WGS sequence"/>
</dbReference>
<dbReference type="EMBL" id="JBHSXX010000001">
    <property type="protein sequence ID" value="MFC6871047.1"/>
    <property type="molecule type" value="Genomic_DNA"/>
</dbReference>
<dbReference type="Pfam" id="PF00440">
    <property type="entry name" value="TetR_N"/>
    <property type="match status" value="1"/>
</dbReference>
<organism evidence="4 5">
    <name type="scientific">Haloechinothrix salitolerans</name>
    <dbReference type="NCBI Taxonomy" id="926830"/>
    <lineage>
        <taxon>Bacteria</taxon>
        <taxon>Bacillati</taxon>
        <taxon>Actinomycetota</taxon>
        <taxon>Actinomycetes</taxon>
        <taxon>Pseudonocardiales</taxon>
        <taxon>Pseudonocardiaceae</taxon>
        <taxon>Haloechinothrix</taxon>
    </lineage>
</organism>
<protein>
    <submittedName>
        <fullName evidence="4">TetR/AcrR family transcriptional regulator</fullName>
    </submittedName>
</protein>
<name>A0ABW2C6W0_9PSEU</name>